<gene>
    <name evidence="2" type="ORF">QNN03_37475</name>
</gene>
<accession>A0ABT7JB82</accession>
<dbReference type="Pfam" id="PF12680">
    <property type="entry name" value="SnoaL_2"/>
    <property type="match status" value="1"/>
</dbReference>
<dbReference type="InterPro" id="IPR037401">
    <property type="entry name" value="SnoaL-like"/>
</dbReference>
<proteinExistence type="predicted"/>
<dbReference type="RefSeq" id="WP_176712078.1">
    <property type="nucleotide sequence ID" value="NZ_JASJUS010000073.1"/>
</dbReference>
<dbReference type="Gene3D" id="3.10.450.50">
    <property type="match status" value="1"/>
</dbReference>
<protein>
    <submittedName>
        <fullName evidence="2">Nuclear transport factor 2 family protein</fullName>
    </submittedName>
</protein>
<evidence type="ECO:0000259" key="1">
    <source>
        <dbReference type="Pfam" id="PF12680"/>
    </source>
</evidence>
<dbReference type="EMBL" id="JASJUS010000073">
    <property type="protein sequence ID" value="MDL2082126.1"/>
    <property type="molecule type" value="Genomic_DNA"/>
</dbReference>
<keyword evidence="3" id="KW-1185">Reference proteome</keyword>
<evidence type="ECO:0000313" key="2">
    <source>
        <dbReference type="EMBL" id="MDL2082126.1"/>
    </source>
</evidence>
<dbReference type="SUPFAM" id="SSF54427">
    <property type="entry name" value="NTF2-like"/>
    <property type="match status" value="1"/>
</dbReference>
<name>A0ABT7JB82_9ACTN</name>
<reference evidence="2 3" key="1">
    <citation type="submission" date="2023-05" db="EMBL/GenBank/DDBJ databases">
        <title>Streptomyces fuscus sp. nov., a brown-black pigment producing actinomyces isolated from dry sand of Sea duck farm.</title>
        <authorList>
            <person name="Xie J."/>
            <person name="Shen N."/>
        </authorList>
    </citation>
    <scope>NUCLEOTIDE SEQUENCE [LARGE SCALE GENOMIC DNA]</scope>
    <source>
        <strain evidence="2 3">GXMU-J15</strain>
    </source>
</reference>
<organism evidence="2 3">
    <name type="scientific">Streptomyces fuscus</name>
    <dbReference type="NCBI Taxonomy" id="3048495"/>
    <lineage>
        <taxon>Bacteria</taxon>
        <taxon>Bacillati</taxon>
        <taxon>Actinomycetota</taxon>
        <taxon>Actinomycetes</taxon>
        <taxon>Kitasatosporales</taxon>
        <taxon>Streptomycetaceae</taxon>
        <taxon>Streptomyces</taxon>
    </lineage>
</organism>
<evidence type="ECO:0000313" key="3">
    <source>
        <dbReference type="Proteomes" id="UP001241926"/>
    </source>
</evidence>
<dbReference type="Proteomes" id="UP001241926">
    <property type="component" value="Unassembled WGS sequence"/>
</dbReference>
<comment type="caution">
    <text evidence="2">The sequence shown here is derived from an EMBL/GenBank/DDBJ whole genome shotgun (WGS) entry which is preliminary data.</text>
</comment>
<sequence>MPDEATRKALAVAHCERINSGDVEGLLALYSPAVRFEDPVGSGQRIGHGALRSHIAGAVAAGVHDAYGEPVAAPDGRTAAVPVTSTMDFLPNGPLLVRHGLVEAPPEPGTARLEFTCMLVVEVGPGGLIEEMRAYWGRSDVRFLN</sequence>
<dbReference type="InterPro" id="IPR032710">
    <property type="entry name" value="NTF2-like_dom_sf"/>
</dbReference>
<feature type="domain" description="SnoaL-like" evidence="1">
    <location>
        <begin position="13"/>
        <end position="131"/>
    </location>
</feature>